<dbReference type="Pfam" id="PF01547">
    <property type="entry name" value="SBP_bac_1"/>
    <property type="match status" value="1"/>
</dbReference>
<organism evidence="2 3">
    <name type="scientific">Leptothoe spongobia TAU-MAC 1115</name>
    <dbReference type="NCBI Taxonomy" id="1967444"/>
    <lineage>
        <taxon>Bacteria</taxon>
        <taxon>Bacillati</taxon>
        <taxon>Cyanobacteriota</taxon>
        <taxon>Cyanophyceae</taxon>
        <taxon>Nodosilineales</taxon>
        <taxon>Cymatolegaceae</taxon>
        <taxon>Leptothoe</taxon>
        <taxon>Leptothoe spongobia</taxon>
    </lineage>
</organism>
<dbReference type="Proteomes" id="UP000717364">
    <property type="component" value="Unassembled WGS sequence"/>
</dbReference>
<dbReference type="PANTHER" id="PTHR43649:SF12">
    <property type="entry name" value="DIACETYLCHITOBIOSE BINDING PROTEIN DASA"/>
    <property type="match status" value="1"/>
</dbReference>
<accession>A0A947GFT1</accession>
<proteinExistence type="predicted"/>
<feature type="chain" id="PRO_5037170013" evidence="1">
    <location>
        <begin position="27"/>
        <end position="428"/>
    </location>
</feature>
<gene>
    <name evidence="2" type="ORF">IXB50_00635</name>
</gene>
<dbReference type="EMBL" id="JADOES010000001">
    <property type="protein sequence ID" value="MBT9313929.1"/>
    <property type="molecule type" value="Genomic_DNA"/>
</dbReference>
<comment type="caution">
    <text evidence="2">The sequence shown here is derived from an EMBL/GenBank/DDBJ whole genome shotgun (WGS) entry which is preliminary data.</text>
</comment>
<evidence type="ECO:0000313" key="3">
    <source>
        <dbReference type="Proteomes" id="UP000717364"/>
    </source>
</evidence>
<sequence>MKLFQRRRFLSRMASWAAAGLLFAVAGCGGGNGSNTGGKQEVEFWTMQLQPKFTDYFNQLIADFEAANPDVDVVWVDVPWADMQSKILTAVSAGTAPDVVNLNPDFASQLASRNAWLSLDDQLSPEEQAIYLPKIWQATTLNGDSFGFPWYLTTRVTLFNTELLDQAGLSAPPSTYAELADAAKQIKEKTGKYAFFVSFVPEDAADVLQSFIQMGVPLVDAEGNAAFNNPEGRAVFQYWTDLYQQELLPREVLTQGHRRAIELYQAGETVFLASGAEALDNIANNAPDIAVATKTAPQITGETGKKNVAAMNLVVPRSTDVPESAVKFALYITNNENQVTFAQAAKVLPSTAAAADSTLTEAPEGATPIEVARAVSASQLADAEVLIPALEDVKKLQKAIYDNLQAAMLGDKTVDVAVADAAEEWNNR</sequence>
<dbReference type="SUPFAM" id="SSF53850">
    <property type="entry name" value="Periplasmic binding protein-like II"/>
    <property type="match status" value="1"/>
</dbReference>
<protein>
    <submittedName>
        <fullName evidence="2">Sugar ABC transporter substrate-binding protein</fullName>
    </submittedName>
</protein>
<keyword evidence="1" id="KW-0732">Signal</keyword>
<evidence type="ECO:0000313" key="2">
    <source>
        <dbReference type="EMBL" id="MBT9313929.1"/>
    </source>
</evidence>
<reference evidence="2" key="1">
    <citation type="submission" date="2020-11" db="EMBL/GenBank/DDBJ databases">
        <authorList>
            <person name="Konstantinou D."/>
            <person name="Gkelis S."/>
            <person name="Popin R."/>
            <person name="Fewer D."/>
            <person name="Sivonen K."/>
        </authorList>
    </citation>
    <scope>NUCLEOTIDE SEQUENCE</scope>
    <source>
        <strain evidence="2">TAU-MAC 1115</strain>
    </source>
</reference>
<feature type="signal peptide" evidence="1">
    <location>
        <begin position="1"/>
        <end position="26"/>
    </location>
</feature>
<dbReference type="InterPro" id="IPR006059">
    <property type="entry name" value="SBP"/>
</dbReference>
<dbReference type="CDD" id="cd13585">
    <property type="entry name" value="PBP2_TMBP_like"/>
    <property type="match status" value="1"/>
</dbReference>
<dbReference type="AlphaFoldDB" id="A0A947GFT1"/>
<dbReference type="InterPro" id="IPR050490">
    <property type="entry name" value="Bact_solute-bd_prot1"/>
</dbReference>
<dbReference type="RefSeq" id="WP_215606993.1">
    <property type="nucleotide sequence ID" value="NZ_JADOES010000001.1"/>
</dbReference>
<dbReference type="PANTHER" id="PTHR43649">
    <property type="entry name" value="ARABINOSE-BINDING PROTEIN-RELATED"/>
    <property type="match status" value="1"/>
</dbReference>
<reference evidence="2" key="2">
    <citation type="journal article" date="2021" name="Mar. Drugs">
        <title>Genome Reduction and Secondary Metabolism of the Marine Sponge-Associated Cyanobacterium Leptothoe.</title>
        <authorList>
            <person name="Konstantinou D."/>
            <person name="Popin R.V."/>
            <person name="Fewer D.P."/>
            <person name="Sivonen K."/>
            <person name="Gkelis S."/>
        </authorList>
    </citation>
    <scope>NUCLEOTIDE SEQUENCE</scope>
    <source>
        <strain evidence="2">TAU-MAC 1115</strain>
    </source>
</reference>
<evidence type="ECO:0000256" key="1">
    <source>
        <dbReference type="SAM" id="SignalP"/>
    </source>
</evidence>
<name>A0A947GFT1_9CYAN</name>
<dbReference type="PROSITE" id="PS51257">
    <property type="entry name" value="PROKAR_LIPOPROTEIN"/>
    <property type="match status" value="1"/>
</dbReference>
<dbReference type="Gene3D" id="3.40.190.10">
    <property type="entry name" value="Periplasmic binding protein-like II"/>
    <property type="match status" value="1"/>
</dbReference>
<keyword evidence="3" id="KW-1185">Reference proteome</keyword>